<dbReference type="GO" id="GO:0019350">
    <property type="term" value="P:teichoic acid biosynthetic process"/>
    <property type="evidence" value="ECO:0007669"/>
    <property type="project" value="UniProtKB-KW"/>
</dbReference>
<evidence type="ECO:0000256" key="6">
    <source>
        <dbReference type="ARBA" id="ARBA00023136"/>
    </source>
</evidence>
<evidence type="ECO:0000256" key="2">
    <source>
        <dbReference type="ARBA" id="ARBA00010488"/>
    </source>
</evidence>
<dbReference type="Gene3D" id="3.40.50.11820">
    <property type="match status" value="1"/>
</dbReference>
<dbReference type="InterPro" id="IPR043149">
    <property type="entry name" value="TagF_N"/>
</dbReference>
<keyword evidence="5" id="KW-0777">Teichoic acid biosynthesis</keyword>
<evidence type="ECO:0000313" key="7">
    <source>
        <dbReference type="EMBL" id="OUQ33745.1"/>
    </source>
</evidence>
<evidence type="ECO:0000313" key="8">
    <source>
        <dbReference type="Proteomes" id="UP000195305"/>
    </source>
</evidence>
<reference evidence="7 8" key="1">
    <citation type="journal article" date="2018" name="BMC Genomics">
        <title>Whole genome sequencing and function prediction of 133 gut anaerobes isolated from chicken caecum in pure cultures.</title>
        <authorList>
            <person name="Medvecky M."/>
            <person name="Cejkova D."/>
            <person name="Polansky O."/>
            <person name="Karasova D."/>
            <person name="Kubasova T."/>
            <person name="Cizek A."/>
            <person name="Rychlik I."/>
        </authorList>
    </citation>
    <scope>NUCLEOTIDE SEQUENCE [LARGE SCALE GENOMIC DNA]</scope>
    <source>
        <strain evidence="7 8">An13</strain>
    </source>
</reference>
<sequence length="375" mass="44727">MILKSYIKMVLQVLRRLDYILIYIWYRMRYGITPRQVLFLSDSRNTMTGNFNFIEKALDESYIIKKHLYESSLMKHDKKSICKDMATSQYILIDDFYPIIYPIPLRKQTKLIQVWHAVGAFKTVGFARKQNHDRFSMTHRHYTDTIVSSESIRKDYAKAFRMDIQDVHSYGIPRTDIFFDKDYKKQIKKDLYDKYPMLKGKKVILFAPTFRGNDIHKAYYDFSQIHFSSLQQSLGEDYVCIIKLHPFIKNKYQETLDPQFYIDLTSMREINDLLFITDILITDYSSVIFEASLLDIQTIFFAYDLQEYIQARDFFYPYEEYTYGPVVKNQKELEKAILNPNDYSQKKEKFQKKFMSSCDGKSTKRFVEQLLGGKS</sequence>
<comment type="subcellular location">
    <subcellularLocation>
        <location evidence="1">Cell membrane</location>
        <topology evidence="1">Peripheral membrane protein</topology>
    </subcellularLocation>
</comment>
<dbReference type="GO" id="GO:0047355">
    <property type="term" value="F:CDP-glycerol glycerophosphotransferase activity"/>
    <property type="evidence" value="ECO:0007669"/>
    <property type="project" value="InterPro"/>
</dbReference>
<dbReference type="GO" id="GO:0005886">
    <property type="term" value="C:plasma membrane"/>
    <property type="evidence" value="ECO:0007669"/>
    <property type="project" value="UniProtKB-SubCell"/>
</dbReference>
<comment type="similarity">
    <text evidence="2">Belongs to the CDP-glycerol glycerophosphotransferase family.</text>
</comment>
<dbReference type="InterPro" id="IPR051612">
    <property type="entry name" value="Teichoic_Acid_Biosynth"/>
</dbReference>
<name>A0A1Y4SV02_9FIRM</name>
<comment type="caution">
    <text evidence="7">The sequence shown here is derived from an EMBL/GenBank/DDBJ whole genome shotgun (WGS) entry which is preliminary data.</text>
</comment>
<dbReference type="Pfam" id="PF04464">
    <property type="entry name" value="Glyphos_transf"/>
    <property type="match status" value="1"/>
</dbReference>
<proteinExistence type="inferred from homology"/>
<dbReference type="AlphaFoldDB" id="A0A1Y4SV02"/>
<evidence type="ECO:0000256" key="4">
    <source>
        <dbReference type="ARBA" id="ARBA00022679"/>
    </source>
</evidence>
<keyword evidence="6" id="KW-0472">Membrane</keyword>
<evidence type="ECO:0000256" key="1">
    <source>
        <dbReference type="ARBA" id="ARBA00004202"/>
    </source>
</evidence>
<dbReference type="OrthoDB" id="9811865at2"/>
<evidence type="ECO:0000256" key="3">
    <source>
        <dbReference type="ARBA" id="ARBA00022475"/>
    </source>
</evidence>
<dbReference type="PANTHER" id="PTHR37316">
    <property type="entry name" value="TEICHOIC ACID GLYCEROL-PHOSPHATE PRIMASE"/>
    <property type="match status" value="1"/>
</dbReference>
<keyword evidence="3" id="KW-1003">Cell membrane</keyword>
<dbReference type="PANTHER" id="PTHR37316:SF2">
    <property type="entry name" value="TEICHOIC ACID RIBITOL-PHOSPHATE POLYMERASE TARK"/>
    <property type="match status" value="1"/>
</dbReference>
<dbReference type="Gene3D" id="3.40.50.12580">
    <property type="match status" value="1"/>
</dbReference>
<evidence type="ECO:0008006" key="9">
    <source>
        <dbReference type="Google" id="ProtNLM"/>
    </source>
</evidence>
<accession>A0A1Y4SV02</accession>
<dbReference type="SUPFAM" id="SSF53756">
    <property type="entry name" value="UDP-Glycosyltransferase/glycogen phosphorylase"/>
    <property type="match status" value="1"/>
</dbReference>
<gene>
    <name evidence="7" type="ORF">B5E75_09125</name>
</gene>
<organism evidence="7 8">
    <name type="scientific">Massilimicrobiota timonensis</name>
    <dbReference type="NCBI Taxonomy" id="1776392"/>
    <lineage>
        <taxon>Bacteria</taxon>
        <taxon>Bacillati</taxon>
        <taxon>Bacillota</taxon>
        <taxon>Erysipelotrichia</taxon>
        <taxon>Erysipelotrichales</taxon>
        <taxon>Erysipelotrichaceae</taxon>
        <taxon>Massilimicrobiota</taxon>
    </lineage>
</organism>
<keyword evidence="8" id="KW-1185">Reference proteome</keyword>
<dbReference type="InterPro" id="IPR043148">
    <property type="entry name" value="TagF_C"/>
</dbReference>
<protein>
    <recommendedName>
        <fullName evidence="9">CDP-glycerol--glycerophosphate glycerophosphotransferase</fullName>
    </recommendedName>
</protein>
<keyword evidence="4" id="KW-0808">Transferase</keyword>
<dbReference type="EMBL" id="NFLJ01000025">
    <property type="protein sequence ID" value="OUQ33745.1"/>
    <property type="molecule type" value="Genomic_DNA"/>
</dbReference>
<dbReference type="InterPro" id="IPR007554">
    <property type="entry name" value="Glycerophosphate_synth"/>
</dbReference>
<dbReference type="Proteomes" id="UP000195305">
    <property type="component" value="Unassembled WGS sequence"/>
</dbReference>
<evidence type="ECO:0000256" key="5">
    <source>
        <dbReference type="ARBA" id="ARBA00022944"/>
    </source>
</evidence>